<dbReference type="Pfam" id="PF00501">
    <property type="entry name" value="AMP-binding"/>
    <property type="match status" value="1"/>
</dbReference>
<keyword evidence="4" id="KW-1185">Reference proteome</keyword>
<feature type="domain" description="AMP-dependent synthetase/ligase" evidence="2">
    <location>
        <begin position="56"/>
        <end position="429"/>
    </location>
</feature>
<dbReference type="PROSITE" id="PS00455">
    <property type="entry name" value="AMP_BINDING"/>
    <property type="match status" value="1"/>
</dbReference>
<comment type="similarity">
    <text evidence="1">Belongs to the ATP-dependent AMP-binding enzyme family.</text>
</comment>
<protein>
    <submittedName>
        <fullName evidence="3">Feruloyl-CoA synthase</fullName>
    </submittedName>
</protein>
<evidence type="ECO:0000313" key="4">
    <source>
        <dbReference type="Proteomes" id="UP001174908"/>
    </source>
</evidence>
<proteinExistence type="inferred from homology"/>
<dbReference type="EMBL" id="JASZYV010000001">
    <property type="protein sequence ID" value="MDM0043869.1"/>
    <property type="molecule type" value="Genomic_DNA"/>
</dbReference>
<dbReference type="InterPro" id="IPR042099">
    <property type="entry name" value="ANL_N_sf"/>
</dbReference>
<dbReference type="Pfam" id="PF23562">
    <property type="entry name" value="AMP-binding_C_3"/>
    <property type="match status" value="1"/>
</dbReference>
<sequence>MSHSLLGFEGALASPGVVREDRADGSFILRNEQPLQPFDRCIGDWLDHWRIDCPDALFLAERGADGQWIRLNYGVTRERVGRIAQGLLQQDLPADKPIVIVSDNAIDHALLSLAAMYIGRVSCTVSSAYTRLAKSWEKIHGILDMLEPAMVYASDEAVYGPALQAWAGSAPRYFSRLDAARQGTSNQVRSFADLESVNEGPMVARLAADVRPQTPAKYLLTSGSTGMPKVVINTHGMLCANQQQIAQVWPFLGQRPLVLLEWLPWSHTFGANHNFNMVLKHGGALYIDEGRPAPGLIEKTLANLRDVRPNFHFNVPKGFDMLLPFLEQDAQAAHEVFERLDGLFYAGAALPQSTWERLEAVARSVRERPVWFTSAWGATETAPAITTVHWHIERAGCIGAPLPGCEVKLVPNGEKLEMRVKGPQVFPGYRNAPALTAAAFDDEGFYCIGDAGRLVDAHDPSKGIAFDGRVAEDFKLTTGTWVSVGGLRLKAVTAMSPYVADAVVTGHDRDEIGLLLFLSPQGRQADRDTLCESILGALRSMRAVGTGSSQSPGRALLLDDMPAMEAGEITDKGYINQRAVLQRRAAEVEALHANRADPRVVAL</sequence>
<name>A0ABT7N7F1_9BURK</name>
<evidence type="ECO:0000259" key="2">
    <source>
        <dbReference type="Pfam" id="PF00501"/>
    </source>
</evidence>
<dbReference type="InterPro" id="IPR020845">
    <property type="entry name" value="AMP-binding_CS"/>
</dbReference>
<accession>A0ABT7N7F1</accession>
<evidence type="ECO:0000256" key="1">
    <source>
        <dbReference type="ARBA" id="ARBA00006432"/>
    </source>
</evidence>
<dbReference type="PANTHER" id="PTHR43201:SF8">
    <property type="entry name" value="ACYL-COA SYNTHETASE FAMILY MEMBER 3"/>
    <property type="match status" value="1"/>
</dbReference>
<evidence type="ECO:0000313" key="3">
    <source>
        <dbReference type="EMBL" id="MDM0043869.1"/>
    </source>
</evidence>
<gene>
    <name evidence="3" type="ORF">QTH91_05205</name>
</gene>
<dbReference type="Proteomes" id="UP001174908">
    <property type="component" value="Unassembled WGS sequence"/>
</dbReference>
<dbReference type="RefSeq" id="WP_286658945.1">
    <property type="nucleotide sequence ID" value="NZ_JASZYV010000001.1"/>
</dbReference>
<reference evidence="3" key="1">
    <citation type="submission" date="2023-06" db="EMBL/GenBank/DDBJ databases">
        <authorList>
            <person name="Jiang Y."/>
            <person name="Liu Q."/>
        </authorList>
    </citation>
    <scope>NUCLEOTIDE SEQUENCE</scope>
    <source>
        <strain evidence="3">CGMCC 1.12089</strain>
    </source>
</reference>
<dbReference type="PANTHER" id="PTHR43201">
    <property type="entry name" value="ACYL-COA SYNTHETASE"/>
    <property type="match status" value="1"/>
</dbReference>
<dbReference type="Gene3D" id="3.40.50.12780">
    <property type="entry name" value="N-terminal domain of ligase-like"/>
    <property type="match status" value="1"/>
</dbReference>
<dbReference type="SUPFAM" id="SSF56801">
    <property type="entry name" value="Acetyl-CoA synthetase-like"/>
    <property type="match status" value="1"/>
</dbReference>
<organism evidence="3 4">
    <name type="scientific">Variovorax dokdonensis</name>
    <dbReference type="NCBI Taxonomy" id="344883"/>
    <lineage>
        <taxon>Bacteria</taxon>
        <taxon>Pseudomonadati</taxon>
        <taxon>Pseudomonadota</taxon>
        <taxon>Betaproteobacteria</taxon>
        <taxon>Burkholderiales</taxon>
        <taxon>Comamonadaceae</taxon>
        <taxon>Variovorax</taxon>
    </lineage>
</organism>
<comment type="caution">
    <text evidence="3">The sequence shown here is derived from an EMBL/GenBank/DDBJ whole genome shotgun (WGS) entry which is preliminary data.</text>
</comment>
<dbReference type="InterPro" id="IPR000873">
    <property type="entry name" value="AMP-dep_synth/lig_dom"/>
</dbReference>